<dbReference type="OrthoDB" id="9936996at2"/>
<keyword evidence="3" id="KW-1185">Reference proteome</keyword>
<gene>
    <name evidence="2" type="ORF">LARV_03903</name>
</gene>
<dbReference type="Proteomes" id="UP000055060">
    <property type="component" value="Unassembled WGS sequence"/>
</dbReference>
<feature type="compositionally biased region" description="Low complexity" evidence="1">
    <location>
        <begin position="61"/>
        <end position="78"/>
    </location>
</feature>
<reference evidence="2" key="1">
    <citation type="submission" date="2015-07" db="EMBL/GenBank/DDBJ databases">
        <title>Draft Genome Sequences of Anaerolinea thermolimosa IMO-1, Bellilinea caldifistulae GOMI-1, Leptolinea tardivitalis YMTK-2, Levilinea saccharolytica KIBI-1,Longilinea arvoryzae KOME-1, Previously Described as Members of the Anaerolineaceae (Chloroflexi).</title>
        <authorList>
            <person name="Sekiguchi Y."/>
            <person name="Ohashi A."/>
            <person name="Matsuura N."/>
            <person name="Tourlousse M.D."/>
        </authorList>
    </citation>
    <scope>NUCLEOTIDE SEQUENCE [LARGE SCALE GENOMIC DNA]</scope>
    <source>
        <strain evidence="2">KOME-1</strain>
    </source>
</reference>
<accession>A0A0K8MZN2</accession>
<feature type="region of interest" description="Disordered" evidence="1">
    <location>
        <begin position="56"/>
        <end position="78"/>
    </location>
</feature>
<dbReference type="RefSeq" id="WP_075075489.1">
    <property type="nucleotide sequence ID" value="NZ_DF967973.1"/>
</dbReference>
<sequence>MTRTVGDRRERDRATLMKEVIKVKKVSLNIYLIIVALFTSSCSSAASTVQPASTAANPVQSATAPLTPTSTSSPVPTTTPTIEATLESMATRETIAAYIDKGENCETPCFLGIYPGKTTLREMTGILTHLGLPISKISDKGVDYYGIDYELDNRLSMNVTFIVQDQQVKNVKMDISMDTSEVSDARNWPAFSPETLIDRYGTPSEVTLATDWGPRSYFEMNIYFASVDLIVEYNGYNLISRPSNSMVICPLRTPFEYLRIWMGKDPQYPPMEAVSFEKATSLTMEDFAELMTGDPDQACFTMNEEVIPKLRENP</sequence>
<dbReference type="STRING" id="360412.LARV_03903"/>
<dbReference type="AlphaFoldDB" id="A0A0K8MZN2"/>
<name>A0A0K8MZN2_9CHLR</name>
<evidence type="ECO:0000256" key="1">
    <source>
        <dbReference type="SAM" id="MobiDB-lite"/>
    </source>
</evidence>
<protein>
    <submittedName>
        <fullName evidence="2">Uncharacterized protein</fullName>
    </submittedName>
</protein>
<dbReference type="EMBL" id="DF967973">
    <property type="protein sequence ID" value="GAP16107.1"/>
    <property type="molecule type" value="Genomic_DNA"/>
</dbReference>
<proteinExistence type="predicted"/>
<evidence type="ECO:0000313" key="3">
    <source>
        <dbReference type="Proteomes" id="UP000055060"/>
    </source>
</evidence>
<organism evidence="2">
    <name type="scientific">Longilinea arvoryzae</name>
    <dbReference type="NCBI Taxonomy" id="360412"/>
    <lineage>
        <taxon>Bacteria</taxon>
        <taxon>Bacillati</taxon>
        <taxon>Chloroflexota</taxon>
        <taxon>Anaerolineae</taxon>
        <taxon>Anaerolineales</taxon>
        <taxon>Anaerolineaceae</taxon>
        <taxon>Longilinea</taxon>
    </lineage>
</organism>
<evidence type="ECO:0000313" key="2">
    <source>
        <dbReference type="EMBL" id="GAP16107.1"/>
    </source>
</evidence>